<dbReference type="InterPro" id="IPR012340">
    <property type="entry name" value="NA-bd_OB-fold"/>
</dbReference>
<accession>A0A6L3W1Y4</accession>
<proteinExistence type="predicted"/>
<dbReference type="CDD" id="cd04458">
    <property type="entry name" value="CSP_CDS"/>
    <property type="match status" value="1"/>
</dbReference>
<dbReference type="PANTHER" id="PTHR11544">
    <property type="entry name" value="COLD SHOCK DOMAIN CONTAINING PROTEINS"/>
    <property type="match status" value="1"/>
</dbReference>
<sequence length="140" mass="15254">MLLAKDPDRRIPSAQVRRVLDIFASAVPPSPPESRPRPPAQKQAAASAEPLGGAAKADLAQQASVPEPAQTGEYFTGRVKWWNEEKGYGFITPDGPGPDVFAHYSNILMNGFRTLIDGQRVRYTITQMKRGPAAENITPL</sequence>
<dbReference type="InterPro" id="IPR050181">
    <property type="entry name" value="Cold_shock_domain"/>
</dbReference>
<organism evidence="4 5">
    <name type="scientific">Actinomadura montaniterrae</name>
    <dbReference type="NCBI Taxonomy" id="1803903"/>
    <lineage>
        <taxon>Bacteria</taxon>
        <taxon>Bacillati</taxon>
        <taxon>Actinomycetota</taxon>
        <taxon>Actinomycetes</taxon>
        <taxon>Streptosporangiales</taxon>
        <taxon>Thermomonosporaceae</taxon>
        <taxon>Actinomadura</taxon>
    </lineage>
</organism>
<dbReference type="EMBL" id="WBMR01000038">
    <property type="protein sequence ID" value="KAB2381370.1"/>
    <property type="molecule type" value="Genomic_DNA"/>
</dbReference>
<dbReference type="OrthoDB" id="7477356at2"/>
<name>A0A6L3W1Y4_9ACTN</name>
<gene>
    <name evidence="4" type="ORF">F9B16_16135</name>
</gene>
<dbReference type="InterPro" id="IPR002059">
    <property type="entry name" value="CSP_DNA-bd"/>
</dbReference>
<feature type="region of interest" description="Disordered" evidence="2">
    <location>
        <begin position="25"/>
        <end position="71"/>
    </location>
</feature>
<evidence type="ECO:0000313" key="4">
    <source>
        <dbReference type="EMBL" id="KAB2381370.1"/>
    </source>
</evidence>
<dbReference type="PROSITE" id="PS51857">
    <property type="entry name" value="CSD_2"/>
    <property type="match status" value="1"/>
</dbReference>
<dbReference type="GO" id="GO:0003676">
    <property type="term" value="F:nucleic acid binding"/>
    <property type="evidence" value="ECO:0007669"/>
    <property type="project" value="InterPro"/>
</dbReference>
<dbReference type="InterPro" id="IPR019844">
    <property type="entry name" value="CSD_CS"/>
</dbReference>
<evidence type="ECO:0000256" key="1">
    <source>
        <dbReference type="RuleBase" id="RU000408"/>
    </source>
</evidence>
<feature type="compositionally biased region" description="Low complexity" evidence="2">
    <location>
        <begin position="40"/>
        <end position="57"/>
    </location>
</feature>
<evidence type="ECO:0000256" key="2">
    <source>
        <dbReference type="SAM" id="MobiDB-lite"/>
    </source>
</evidence>
<dbReference type="GO" id="GO:0005737">
    <property type="term" value="C:cytoplasm"/>
    <property type="evidence" value="ECO:0007669"/>
    <property type="project" value="UniProtKB-SubCell"/>
</dbReference>
<comment type="subcellular location">
    <subcellularLocation>
        <location evidence="1">Cytoplasm</location>
    </subcellularLocation>
</comment>
<dbReference type="PROSITE" id="PS00352">
    <property type="entry name" value="CSD_1"/>
    <property type="match status" value="1"/>
</dbReference>
<comment type="caution">
    <text evidence="4">The sequence shown here is derived from an EMBL/GenBank/DDBJ whole genome shotgun (WGS) entry which is preliminary data.</text>
</comment>
<evidence type="ECO:0000313" key="5">
    <source>
        <dbReference type="Proteomes" id="UP000483004"/>
    </source>
</evidence>
<keyword evidence="5" id="KW-1185">Reference proteome</keyword>
<dbReference type="SMART" id="SM00357">
    <property type="entry name" value="CSP"/>
    <property type="match status" value="1"/>
</dbReference>
<dbReference type="AlphaFoldDB" id="A0A6L3W1Y4"/>
<dbReference type="PRINTS" id="PR00050">
    <property type="entry name" value="COLDSHOCK"/>
</dbReference>
<dbReference type="InterPro" id="IPR011129">
    <property type="entry name" value="CSD"/>
</dbReference>
<dbReference type="Proteomes" id="UP000483004">
    <property type="component" value="Unassembled WGS sequence"/>
</dbReference>
<feature type="compositionally biased region" description="Pro residues" evidence="2">
    <location>
        <begin position="28"/>
        <end position="39"/>
    </location>
</feature>
<evidence type="ECO:0000259" key="3">
    <source>
        <dbReference type="PROSITE" id="PS51857"/>
    </source>
</evidence>
<protein>
    <submittedName>
        <fullName evidence="4">Cold shock domain-containing protein</fullName>
    </submittedName>
</protein>
<dbReference type="SUPFAM" id="SSF50249">
    <property type="entry name" value="Nucleic acid-binding proteins"/>
    <property type="match status" value="1"/>
</dbReference>
<reference evidence="4 5" key="1">
    <citation type="submission" date="2019-09" db="EMBL/GenBank/DDBJ databases">
        <title>Actinomadura physcomitrii sp. nov., a novel actinomycete isolated from moss [Physcomitrium sphaericum (Ludw) Fuernr].</title>
        <authorList>
            <person name="Liu C."/>
            <person name="Zhuang X."/>
        </authorList>
    </citation>
    <scope>NUCLEOTIDE SEQUENCE [LARGE SCALE GENOMIC DNA]</scope>
    <source>
        <strain evidence="4 5">CYP1-1B</strain>
    </source>
</reference>
<dbReference type="Gene3D" id="2.40.50.140">
    <property type="entry name" value="Nucleic acid-binding proteins"/>
    <property type="match status" value="1"/>
</dbReference>
<dbReference type="Pfam" id="PF00313">
    <property type="entry name" value="CSD"/>
    <property type="match status" value="1"/>
</dbReference>
<feature type="domain" description="CSD" evidence="3">
    <location>
        <begin position="74"/>
        <end position="139"/>
    </location>
</feature>